<sequence length="61" mass="7170">MDGYDGIPGLYSSDHSCRSDPLPPCSFKARDERMRTREEGIREEKDMKLFASEWNVVWFKV</sequence>
<proteinExistence type="predicted"/>
<accession>A0A6G1EVU2</accession>
<reference evidence="2 3" key="1">
    <citation type="submission" date="2019-11" db="EMBL/GenBank/DDBJ databases">
        <title>Whole genome sequence of Oryza granulata.</title>
        <authorList>
            <person name="Li W."/>
        </authorList>
    </citation>
    <scope>NUCLEOTIDE SEQUENCE [LARGE SCALE GENOMIC DNA]</scope>
    <source>
        <strain evidence="3">cv. Menghai</strain>
        <tissue evidence="2">Leaf</tissue>
    </source>
</reference>
<comment type="caution">
    <text evidence="2">The sequence shown here is derived from an EMBL/GenBank/DDBJ whole genome shotgun (WGS) entry which is preliminary data.</text>
</comment>
<dbReference type="AlphaFoldDB" id="A0A6G1EVU2"/>
<evidence type="ECO:0000256" key="1">
    <source>
        <dbReference type="SAM" id="MobiDB-lite"/>
    </source>
</evidence>
<dbReference type="Proteomes" id="UP000479710">
    <property type="component" value="Unassembled WGS sequence"/>
</dbReference>
<evidence type="ECO:0000313" key="3">
    <source>
        <dbReference type="Proteomes" id="UP000479710"/>
    </source>
</evidence>
<evidence type="ECO:0000313" key="2">
    <source>
        <dbReference type="EMBL" id="KAF0928756.1"/>
    </source>
</evidence>
<dbReference type="EMBL" id="SPHZ02000002">
    <property type="protein sequence ID" value="KAF0928756.1"/>
    <property type="molecule type" value="Genomic_DNA"/>
</dbReference>
<keyword evidence="3" id="KW-1185">Reference proteome</keyword>
<organism evidence="2 3">
    <name type="scientific">Oryza meyeriana var. granulata</name>
    <dbReference type="NCBI Taxonomy" id="110450"/>
    <lineage>
        <taxon>Eukaryota</taxon>
        <taxon>Viridiplantae</taxon>
        <taxon>Streptophyta</taxon>
        <taxon>Embryophyta</taxon>
        <taxon>Tracheophyta</taxon>
        <taxon>Spermatophyta</taxon>
        <taxon>Magnoliopsida</taxon>
        <taxon>Liliopsida</taxon>
        <taxon>Poales</taxon>
        <taxon>Poaceae</taxon>
        <taxon>BOP clade</taxon>
        <taxon>Oryzoideae</taxon>
        <taxon>Oryzeae</taxon>
        <taxon>Oryzinae</taxon>
        <taxon>Oryza</taxon>
        <taxon>Oryza meyeriana</taxon>
    </lineage>
</organism>
<feature type="region of interest" description="Disordered" evidence="1">
    <location>
        <begin position="1"/>
        <end position="30"/>
    </location>
</feature>
<protein>
    <submittedName>
        <fullName evidence="2">Uncharacterized protein</fullName>
    </submittedName>
</protein>
<name>A0A6G1EVU2_9ORYZ</name>
<gene>
    <name evidence="2" type="ORF">E2562_010636</name>
</gene>